<name>A0A9N7Z190_PLEPL</name>
<gene>
    <name evidence="1" type="ORF">PLEPLA_LOCUS33830</name>
</gene>
<evidence type="ECO:0000313" key="1">
    <source>
        <dbReference type="EMBL" id="CAB1446088.1"/>
    </source>
</evidence>
<dbReference type="EMBL" id="CADEAL010003890">
    <property type="protein sequence ID" value="CAB1446088.1"/>
    <property type="molecule type" value="Genomic_DNA"/>
</dbReference>
<dbReference type="Proteomes" id="UP001153269">
    <property type="component" value="Unassembled WGS sequence"/>
</dbReference>
<accession>A0A9N7Z190</accession>
<reference evidence="1" key="1">
    <citation type="submission" date="2020-03" db="EMBL/GenBank/DDBJ databases">
        <authorList>
            <person name="Weist P."/>
        </authorList>
    </citation>
    <scope>NUCLEOTIDE SEQUENCE</scope>
</reference>
<comment type="caution">
    <text evidence="1">The sequence shown here is derived from an EMBL/GenBank/DDBJ whole genome shotgun (WGS) entry which is preliminary data.</text>
</comment>
<protein>
    <submittedName>
        <fullName evidence="1">Uncharacterized protein</fullName>
    </submittedName>
</protein>
<keyword evidence="2" id="KW-1185">Reference proteome</keyword>
<sequence length="129" mass="13683">MDGEEEQTTTTKEAALDEPIRLNLSVKCWGAAREGSGSFLLISHRELPSLPGRLSETGSDVEPGTQRVGVIYGLSRDDGAASEVMEGGALAGVTPLQPYPSPATTASPTLTPLHFIHFVRPLRSARQGL</sequence>
<proteinExistence type="predicted"/>
<evidence type="ECO:0000313" key="2">
    <source>
        <dbReference type="Proteomes" id="UP001153269"/>
    </source>
</evidence>
<organism evidence="1 2">
    <name type="scientific">Pleuronectes platessa</name>
    <name type="common">European plaice</name>
    <dbReference type="NCBI Taxonomy" id="8262"/>
    <lineage>
        <taxon>Eukaryota</taxon>
        <taxon>Metazoa</taxon>
        <taxon>Chordata</taxon>
        <taxon>Craniata</taxon>
        <taxon>Vertebrata</taxon>
        <taxon>Euteleostomi</taxon>
        <taxon>Actinopterygii</taxon>
        <taxon>Neopterygii</taxon>
        <taxon>Teleostei</taxon>
        <taxon>Neoteleostei</taxon>
        <taxon>Acanthomorphata</taxon>
        <taxon>Carangaria</taxon>
        <taxon>Pleuronectiformes</taxon>
        <taxon>Pleuronectoidei</taxon>
        <taxon>Pleuronectidae</taxon>
        <taxon>Pleuronectes</taxon>
    </lineage>
</organism>
<dbReference type="AlphaFoldDB" id="A0A9N7Z190"/>